<feature type="binding site" evidence="14">
    <location>
        <position position="169"/>
    </location>
    <ligand>
        <name>NAD(+)</name>
        <dbReference type="ChEBI" id="CHEBI:57540"/>
    </ligand>
</feature>
<keyword evidence="8 14" id="KW-0460">Magnesium</keyword>
<dbReference type="OrthoDB" id="9759736at2"/>
<dbReference type="CDD" id="cd00114">
    <property type="entry name" value="LIGANc"/>
    <property type="match status" value="1"/>
</dbReference>
<keyword evidence="10 14" id="KW-0234">DNA repair</keyword>
<dbReference type="EC" id="6.5.1.2" evidence="1 14"/>
<evidence type="ECO:0000256" key="7">
    <source>
        <dbReference type="ARBA" id="ARBA00022833"/>
    </source>
</evidence>
<dbReference type="InterPro" id="IPR013840">
    <property type="entry name" value="DNAligase_N"/>
</dbReference>
<dbReference type="GO" id="GO:0006260">
    <property type="term" value="P:DNA replication"/>
    <property type="evidence" value="ECO:0007669"/>
    <property type="project" value="UniProtKB-KW"/>
</dbReference>
<feature type="binding site" evidence="14">
    <location>
        <position position="112"/>
    </location>
    <ligand>
        <name>NAD(+)</name>
        <dbReference type="ChEBI" id="CHEBI:57540"/>
    </ligand>
</feature>
<dbReference type="Pfam" id="PF03120">
    <property type="entry name" value="OB_DNA_ligase"/>
    <property type="match status" value="1"/>
</dbReference>
<feature type="binding site" evidence="14">
    <location>
        <begin position="83"/>
        <end position="84"/>
    </location>
    <ligand>
        <name>NAD(+)</name>
        <dbReference type="ChEBI" id="CHEBI:57540"/>
    </ligand>
</feature>
<dbReference type="PROSITE" id="PS01055">
    <property type="entry name" value="DNA_LIGASE_N1"/>
    <property type="match status" value="1"/>
</dbReference>
<keyword evidence="4 14" id="KW-0235">DNA replication</keyword>
<gene>
    <name evidence="14 16" type="primary">ligA</name>
    <name evidence="16" type="ORF">BO222_05950</name>
</gene>
<dbReference type="NCBIfam" id="NF005932">
    <property type="entry name" value="PRK07956.1"/>
    <property type="match status" value="1"/>
</dbReference>
<evidence type="ECO:0000259" key="15">
    <source>
        <dbReference type="PROSITE" id="PS50172"/>
    </source>
</evidence>
<feature type="binding site" evidence="14">
    <location>
        <position position="285"/>
    </location>
    <ligand>
        <name>NAD(+)</name>
        <dbReference type="ChEBI" id="CHEBI:57540"/>
    </ligand>
</feature>
<comment type="function">
    <text evidence="14">DNA ligase that catalyzes the formation of phosphodiester linkages between 5'-phosphoryl and 3'-hydroxyl groups in double-stranded DNA using NAD as a coenzyme and as the energy source for the reaction. It is essential for DNA replication and repair of damaged DNA.</text>
</comment>
<dbReference type="InterPro" id="IPR012340">
    <property type="entry name" value="NA-bd_OB-fold"/>
</dbReference>
<dbReference type="AlphaFoldDB" id="A0A1U7NG75"/>
<dbReference type="Gene3D" id="2.40.50.140">
    <property type="entry name" value="Nucleic acid-binding proteins"/>
    <property type="match status" value="1"/>
</dbReference>
<evidence type="ECO:0000256" key="14">
    <source>
        <dbReference type="HAMAP-Rule" id="MF_01588"/>
    </source>
</evidence>
<evidence type="ECO:0000256" key="9">
    <source>
        <dbReference type="ARBA" id="ARBA00023027"/>
    </source>
</evidence>
<dbReference type="GO" id="GO:0046872">
    <property type="term" value="F:metal ion binding"/>
    <property type="evidence" value="ECO:0007669"/>
    <property type="project" value="UniProtKB-KW"/>
</dbReference>
<dbReference type="SUPFAM" id="SSF47781">
    <property type="entry name" value="RuvA domain 2-like"/>
    <property type="match status" value="1"/>
</dbReference>
<evidence type="ECO:0000256" key="13">
    <source>
        <dbReference type="ARBA" id="ARBA00060881"/>
    </source>
</evidence>
<dbReference type="InterPro" id="IPR004150">
    <property type="entry name" value="NAD_DNA_ligase_OB"/>
</dbReference>
<dbReference type="InterPro" id="IPR001679">
    <property type="entry name" value="DNA_ligase"/>
</dbReference>
<feature type="domain" description="BRCT" evidence="15">
    <location>
        <begin position="586"/>
        <end position="664"/>
    </location>
</feature>
<dbReference type="SMART" id="SM00292">
    <property type="entry name" value="BRCT"/>
    <property type="match status" value="1"/>
</dbReference>
<dbReference type="NCBIfam" id="TIGR00575">
    <property type="entry name" value="dnlj"/>
    <property type="match status" value="1"/>
</dbReference>
<evidence type="ECO:0000256" key="6">
    <source>
        <dbReference type="ARBA" id="ARBA00022763"/>
    </source>
</evidence>
<dbReference type="InterPro" id="IPR001357">
    <property type="entry name" value="BRCT_dom"/>
</dbReference>
<keyword evidence="17" id="KW-1185">Reference proteome</keyword>
<dbReference type="GeneID" id="82202747"/>
<protein>
    <recommendedName>
        <fullName evidence="2 14">DNA ligase</fullName>
        <ecNumber evidence="1 14">6.5.1.2</ecNumber>
    </recommendedName>
    <alternativeName>
        <fullName evidence="14">Polydeoxyribonucleotide synthase [NAD(+)]</fullName>
    </alternativeName>
</protein>
<feature type="binding site" evidence="14">
    <location>
        <position position="421"/>
    </location>
    <ligand>
        <name>Zn(2+)</name>
        <dbReference type="ChEBI" id="CHEBI:29105"/>
    </ligand>
</feature>
<dbReference type="GO" id="GO:0003911">
    <property type="term" value="F:DNA ligase (NAD+) activity"/>
    <property type="evidence" value="ECO:0007669"/>
    <property type="project" value="UniProtKB-UniRule"/>
</dbReference>
<keyword evidence="3 14" id="KW-0436">Ligase</keyword>
<dbReference type="Pfam" id="PF03119">
    <property type="entry name" value="DNA_ligase_ZBD"/>
    <property type="match status" value="1"/>
</dbReference>
<keyword evidence="9 14" id="KW-0520">NAD</keyword>
<dbReference type="HAMAP" id="MF_01588">
    <property type="entry name" value="DNA_ligase_A"/>
    <property type="match status" value="1"/>
</dbReference>
<dbReference type="InterPro" id="IPR036420">
    <property type="entry name" value="BRCT_dom_sf"/>
</dbReference>
<dbReference type="Pfam" id="PF12826">
    <property type="entry name" value="HHH_2"/>
    <property type="match status" value="1"/>
</dbReference>
<feature type="binding site" evidence="14">
    <location>
        <position position="406"/>
    </location>
    <ligand>
        <name>Zn(2+)</name>
        <dbReference type="ChEBI" id="CHEBI:29105"/>
    </ligand>
</feature>
<evidence type="ECO:0000256" key="10">
    <source>
        <dbReference type="ARBA" id="ARBA00023204"/>
    </source>
</evidence>
<accession>A0A1U7NG75</accession>
<evidence type="ECO:0000256" key="5">
    <source>
        <dbReference type="ARBA" id="ARBA00022723"/>
    </source>
</evidence>
<dbReference type="Gene3D" id="1.10.287.610">
    <property type="entry name" value="Helix hairpin bin"/>
    <property type="match status" value="1"/>
</dbReference>
<comment type="cofactor">
    <cofactor evidence="14">
        <name>Mg(2+)</name>
        <dbReference type="ChEBI" id="CHEBI:18420"/>
    </cofactor>
    <cofactor evidence="14">
        <name>Mn(2+)</name>
        <dbReference type="ChEBI" id="CHEBI:29035"/>
    </cofactor>
</comment>
<feature type="binding site" evidence="14">
    <location>
        <position position="403"/>
    </location>
    <ligand>
        <name>Zn(2+)</name>
        <dbReference type="ChEBI" id="CHEBI:29105"/>
    </ligand>
</feature>
<evidence type="ECO:0000256" key="8">
    <source>
        <dbReference type="ARBA" id="ARBA00022842"/>
    </source>
</evidence>
<comment type="caution">
    <text evidence="16">The sequence shown here is derived from an EMBL/GenBank/DDBJ whole genome shotgun (WGS) entry which is preliminary data.</text>
</comment>
<feature type="active site" description="N6-AMP-lysine intermediate" evidence="14">
    <location>
        <position position="114"/>
    </location>
</feature>
<dbReference type="FunFam" id="3.30.470.30:FF:000001">
    <property type="entry name" value="DNA ligase"/>
    <property type="match status" value="1"/>
</dbReference>
<sequence>MRLENESERIRELRKELEKYAIEYYVNDQPSISDQEYDRLMEELQNLEEKHPELYDPNSPTQRIIGQVQEGFEEAVHTSPMLSLGDVFNREELEGFVNRVKKEVDDPQFVCELKFDGLSLACIYENGALIRAVTRGNGRVGENVTLNARTIASIPLYIDETRPVEVRGEVYMPKKSFEELNELNESLHLPLFANPRNAAAGSLRNLDTSIVRKRKLEATFYYFQNAQEFGIASQHQALEAMRAMNFRVSKDYRLCKNMDEIWAYIEEMTQKRASFPYEIDGIVIKLNDFISQQKMGMTAKAPRYSIAYKFPAEEVETRLLDITLSVGRTGRITPNAVLEPVRVAGTMVSAATLHNEDRILDYDLRINDKVIIRKAGDIIPEVVRALPEKRDGSQEKYIFPTHCPVCGSELQRLAGESEHFCMNTDCPARTLQSLIHFASKAAMDIEGLGAKKIEQLHEWHLLNSIEDIYRLHEKEEELLAHKGYSKKGVGKLFENIEKSKANPLSNLLFGLGIEQIGSKAASILAERFLNIDALMQASTEELSSIKFIGDVAAQSVRSFFDLPSNQHMIETLKALGLNMEQEKTEVIDSPFTNKTVVLTGTLEKMSRSEAKKLLESLGASVSGSVSRKTDLVIAGENAGSKLDKANSLGIPVMDEETFLKEANQ</sequence>
<proteinExistence type="inferred from homology"/>
<dbReference type="PIRSF" id="PIRSF001604">
    <property type="entry name" value="LigA"/>
    <property type="match status" value="1"/>
</dbReference>
<dbReference type="GO" id="GO:0006281">
    <property type="term" value="P:DNA repair"/>
    <property type="evidence" value="ECO:0007669"/>
    <property type="project" value="UniProtKB-KW"/>
</dbReference>
<name>A0A1U7NG75_9FIRM</name>
<dbReference type="SUPFAM" id="SSF52113">
    <property type="entry name" value="BRCT domain"/>
    <property type="match status" value="1"/>
</dbReference>
<dbReference type="Pfam" id="PF01653">
    <property type="entry name" value="DNA_ligase_aden"/>
    <property type="match status" value="1"/>
</dbReference>
<keyword evidence="7 14" id="KW-0862">Zinc</keyword>
<dbReference type="SUPFAM" id="SSF56091">
    <property type="entry name" value="DNA ligase/mRNA capping enzyme, catalytic domain"/>
    <property type="match status" value="1"/>
</dbReference>
<dbReference type="PANTHER" id="PTHR23389:SF9">
    <property type="entry name" value="DNA LIGASE"/>
    <property type="match status" value="1"/>
</dbReference>
<dbReference type="Pfam" id="PF00533">
    <property type="entry name" value="BRCT"/>
    <property type="match status" value="1"/>
</dbReference>
<evidence type="ECO:0000313" key="17">
    <source>
        <dbReference type="Proteomes" id="UP000186341"/>
    </source>
</evidence>
<dbReference type="Proteomes" id="UP000186341">
    <property type="component" value="Unassembled WGS sequence"/>
</dbReference>
<evidence type="ECO:0000256" key="12">
    <source>
        <dbReference type="ARBA" id="ARBA00034005"/>
    </source>
</evidence>
<dbReference type="RefSeq" id="WP_075819273.1">
    <property type="nucleotide sequence ID" value="NZ_CAJUTZ010000009.1"/>
</dbReference>
<dbReference type="GO" id="GO:0005829">
    <property type="term" value="C:cytosol"/>
    <property type="evidence" value="ECO:0007669"/>
    <property type="project" value="TreeGrafter"/>
</dbReference>
<comment type="catalytic activity">
    <reaction evidence="12 14">
        <text>NAD(+) + (deoxyribonucleotide)n-3'-hydroxyl + 5'-phospho-(deoxyribonucleotide)m = (deoxyribonucleotide)n+m + AMP + beta-nicotinamide D-nucleotide.</text>
        <dbReference type="EC" id="6.5.1.2"/>
    </reaction>
</comment>
<feature type="binding site" evidence="14">
    <location>
        <position position="309"/>
    </location>
    <ligand>
        <name>NAD(+)</name>
        <dbReference type="ChEBI" id="CHEBI:57540"/>
    </ligand>
</feature>
<feature type="binding site" evidence="14">
    <location>
        <begin position="34"/>
        <end position="38"/>
    </location>
    <ligand>
        <name>NAD(+)</name>
        <dbReference type="ChEBI" id="CHEBI:57540"/>
    </ligand>
</feature>
<dbReference type="InterPro" id="IPR041663">
    <property type="entry name" value="DisA/LigA_HHH"/>
</dbReference>
<dbReference type="InterPro" id="IPR004149">
    <property type="entry name" value="Znf_DNAligase_C4"/>
</dbReference>
<dbReference type="InterPro" id="IPR013839">
    <property type="entry name" value="DNAligase_adenylation"/>
</dbReference>
<feature type="binding site" evidence="14">
    <location>
        <position position="135"/>
    </location>
    <ligand>
        <name>NAD(+)</name>
        <dbReference type="ChEBI" id="CHEBI:57540"/>
    </ligand>
</feature>
<evidence type="ECO:0000256" key="4">
    <source>
        <dbReference type="ARBA" id="ARBA00022705"/>
    </source>
</evidence>
<dbReference type="FunFam" id="2.40.50.140:FF:000012">
    <property type="entry name" value="DNA ligase"/>
    <property type="match status" value="1"/>
</dbReference>
<dbReference type="EMBL" id="MPJW01000122">
    <property type="protein sequence ID" value="OLU39897.1"/>
    <property type="molecule type" value="Genomic_DNA"/>
</dbReference>
<comment type="similarity">
    <text evidence="13 14">Belongs to the NAD-dependent DNA ligase family. LigA subfamily.</text>
</comment>
<evidence type="ECO:0000256" key="1">
    <source>
        <dbReference type="ARBA" id="ARBA00012722"/>
    </source>
</evidence>
<dbReference type="SUPFAM" id="SSF50249">
    <property type="entry name" value="Nucleic acid-binding proteins"/>
    <property type="match status" value="1"/>
</dbReference>
<dbReference type="PANTHER" id="PTHR23389">
    <property type="entry name" value="CHROMOSOME TRANSMISSION FIDELITY FACTOR 18"/>
    <property type="match status" value="1"/>
</dbReference>
<keyword evidence="11 14" id="KW-0464">Manganese</keyword>
<dbReference type="InterPro" id="IPR018239">
    <property type="entry name" value="DNA_ligase_AS"/>
</dbReference>
<dbReference type="SMART" id="SM00532">
    <property type="entry name" value="LIGANc"/>
    <property type="match status" value="1"/>
</dbReference>
<keyword evidence="5 14" id="KW-0479">Metal-binding</keyword>
<dbReference type="PROSITE" id="PS50172">
    <property type="entry name" value="BRCT"/>
    <property type="match status" value="1"/>
</dbReference>
<feature type="binding site" evidence="14">
    <location>
        <position position="426"/>
    </location>
    <ligand>
        <name>Zn(2+)</name>
        <dbReference type="ChEBI" id="CHEBI:29105"/>
    </ligand>
</feature>
<evidence type="ECO:0000256" key="11">
    <source>
        <dbReference type="ARBA" id="ARBA00023211"/>
    </source>
</evidence>
<evidence type="ECO:0000313" key="16">
    <source>
        <dbReference type="EMBL" id="OLU39897.1"/>
    </source>
</evidence>
<keyword evidence="6 14" id="KW-0227">DNA damage</keyword>
<evidence type="ECO:0000256" key="2">
    <source>
        <dbReference type="ARBA" id="ARBA00013308"/>
    </source>
</evidence>
<dbReference type="Gene3D" id="1.10.150.20">
    <property type="entry name" value="5' to 3' exonuclease, C-terminal subdomain"/>
    <property type="match status" value="2"/>
</dbReference>
<dbReference type="Gene3D" id="3.40.50.10190">
    <property type="entry name" value="BRCT domain"/>
    <property type="match status" value="1"/>
</dbReference>
<dbReference type="CDD" id="cd17748">
    <property type="entry name" value="BRCT_DNA_ligase_like"/>
    <property type="match status" value="1"/>
</dbReference>
<evidence type="ECO:0000256" key="3">
    <source>
        <dbReference type="ARBA" id="ARBA00022598"/>
    </source>
</evidence>
<dbReference type="InterPro" id="IPR010994">
    <property type="entry name" value="RuvA_2-like"/>
</dbReference>
<organism evidence="16 17">
    <name type="scientific">Ileibacterium valens</name>
    <dbReference type="NCBI Taxonomy" id="1862668"/>
    <lineage>
        <taxon>Bacteria</taxon>
        <taxon>Bacillati</taxon>
        <taxon>Bacillota</taxon>
        <taxon>Erysipelotrichia</taxon>
        <taxon>Erysipelotrichales</taxon>
        <taxon>Erysipelotrichaceae</taxon>
        <taxon>Ileibacterium</taxon>
    </lineage>
</organism>
<dbReference type="Gene3D" id="6.20.10.30">
    <property type="match status" value="1"/>
</dbReference>
<dbReference type="Gene3D" id="3.30.470.30">
    <property type="entry name" value="DNA ligase/mRNA capping enzyme"/>
    <property type="match status" value="1"/>
</dbReference>
<dbReference type="FunFam" id="1.10.287.610:FF:000002">
    <property type="entry name" value="DNA ligase"/>
    <property type="match status" value="1"/>
</dbReference>
<reference evidence="16 17" key="1">
    <citation type="submission" date="2016-11" db="EMBL/GenBank/DDBJ databases">
        <title>Description of two novel members of the family Erysipelotrichaceae: Ileibacterium lipovorans gen. nov., sp. nov. and Dubosiella newyorkensis, gen. nov., sp. nov.</title>
        <authorList>
            <person name="Cox L.M."/>
            <person name="Sohn J."/>
            <person name="Tyrrell K.L."/>
            <person name="Citron D.M."/>
            <person name="Lawson P.A."/>
            <person name="Patel N.B."/>
            <person name="Iizumi T."/>
            <person name="Perez-Perez G.I."/>
            <person name="Goldstein E.J."/>
            <person name="Blaser M.J."/>
        </authorList>
    </citation>
    <scope>NUCLEOTIDE SEQUENCE [LARGE SCALE GENOMIC DNA]</scope>
    <source>
        <strain evidence="16 17">NYU-BL-A3</strain>
    </source>
</reference>